<keyword evidence="3" id="KW-1185">Reference proteome</keyword>
<organism evidence="2 3">
    <name type="scientific">Thelohanellus kitauei</name>
    <name type="common">Myxosporean</name>
    <dbReference type="NCBI Taxonomy" id="669202"/>
    <lineage>
        <taxon>Eukaryota</taxon>
        <taxon>Metazoa</taxon>
        <taxon>Cnidaria</taxon>
        <taxon>Myxozoa</taxon>
        <taxon>Myxosporea</taxon>
        <taxon>Bivalvulida</taxon>
        <taxon>Platysporina</taxon>
        <taxon>Myxobolidae</taxon>
        <taxon>Thelohanellus</taxon>
    </lineage>
</organism>
<dbReference type="Proteomes" id="UP000031668">
    <property type="component" value="Unassembled WGS sequence"/>
</dbReference>
<feature type="region of interest" description="Disordered" evidence="1">
    <location>
        <begin position="1"/>
        <end position="117"/>
    </location>
</feature>
<gene>
    <name evidence="2" type="ORF">RF11_07679</name>
</gene>
<accession>A0A0C2IPF6</accession>
<dbReference type="AlphaFoldDB" id="A0A0C2IPF6"/>
<reference evidence="2 3" key="1">
    <citation type="journal article" date="2014" name="Genome Biol. Evol.">
        <title>The genome of the myxosporean Thelohanellus kitauei shows adaptations to nutrient acquisition within its fish host.</title>
        <authorList>
            <person name="Yang Y."/>
            <person name="Xiong J."/>
            <person name="Zhou Z."/>
            <person name="Huo F."/>
            <person name="Miao W."/>
            <person name="Ran C."/>
            <person name="Liu Y."/>
            <person name="Zhang J."/>
            <person name="Feng J."/>
            <person name="Wang M."/>
            <person name="Wang M."/>
            <person name="Wang L."/>
            <person name="Yao B."/>
        </authorList>
    </citation>
    <scope>NUCLEOTIDE SEQUENCE [LARGE SCALE GENOMIC DNA]</scope>
    <source>
        <strain evidence="2">Wuqing</strain>
    </source>
</reference>
<dbReference type="OrthoDB" id="10058156at2759"/>
<feature type="compositionally biased region" description="Polar residues" evidence="1">
    <location>
        <begin position="8"/>
        <end position="18"/>
    </location>
</feature>
<feature type="compositionally biased region" description="Polar residues" evidence="1">
    <location>
        <begin position="82"/>
        <end position="100"/>
    </location>
</feature>
<dbReference type="EMBL" id="JWZT01003221">
    <property type="protein sequence ID" value="KII67369.1"/>
    <property type="molecule type" value="Genomic_DNA"/>
</dbReference>
<evidence type="ECO:0000256" key="1">
    <source>
        <dbReference type="SAM" id="MobiDB-lite"/>
    </source>
</evidence>
<feature type="compositionally biased region" description="Basic and acidic residues" evidence="1">
    <location>
        <begin position="108"/>
        <end position="117"/>
    </location>
</feature>
<evidence type="ECO:0000313" key="2">
    <source>
        <dbReference type="EMBL" id="KII67369.1"/>
    </source>
</evidence>
<protein>
    <submittedName>
        <fullName evidence="2">Uncharacterized protein</fullName>
    </submittedName>
</protein>
<comment type="caution">
    <text evidence="2">The sequence shown here is derived from an EMBL/GenBank/DDBJ whole genome shotgun (WGS) entry which is preliminary data.</text>
</comment>
<name>A0A0C2IPF6_THEKT</name>
<sequence>MDNKRPSVPSNLEYSATKQAMYHDRQSRPRVSGRGKRLDQKRARKRLLSSQETDGVDKRKHADQIQTRIEPPGNEHTEMEDGTQSQNIAPKTDESLQVDTSETESENADLKSPENTQ</sequence>
<proteinExistence type="predicted"/>
<evidence type="ECO:0000313" key="3">
    <source>
        <dbReference type="Proteomes" id="UP000031668"/>
    </source>
</evidence>